<keyword evidence="1" id="KW-0732">Signal</keyword>
<dbReference type="EMBL" id="KM038310">
    <property type="protein sequence ID" value="AIG55771.1"/>
    <property type="molecule type" value="Genomic_DNA"/>
</dbReference>
<sequence>MWAYLLIILVVVIWLYQRQLAAPIRPRFGDKHIILMAHETSSHGVFTFTPVATATVYPTINIAALKQRVMDIVNANPWLVGHLATGYYGTVELQYSTTPKNAAQAFKHIKAPFEANLSWTDQCRYLSYLTDVSSGQNCLDKDIQHFFQVLCVDLPDGNVALIMALSHTIGDGYTYYALYKMLDCNQPIVALNPTRAFYDSQPAFDQCSPFSRKAFNSPFVLLRIACLGLPYLWHKFTNPDWQIARSVYRIQLDKVQDIKANYQPTKKAPFLSTNDILASSFFNATNADIGMFAVNIRSRLGLGKGYSAGNYICPFAYTSKDFATGANIRESIQDKDGPHRKVVLDDPIPSWSRAFSGGRTSLLTNWASFYHDLRLENDVVPLLHTPLSQESFIPSDADAVIYYHSANEMRLRARGHVNLPRDVFELLSEGQA</sequence>
<accession>A0A0A7CML1</accession>
<evidence type="ECO:0000313" key="2">
    <source>
        <dbReference type="EMBL" id="AIG55771.1"/>
    </source>
</evidence>
<reference evidence="2" key="1">
    <citation type="journal article" date="2014" name="Genome Biol. Evol.">
        <title>The secreted proteins of Achlya hypogyna and Thraustotheca clavata identify the ancestral oomycete secretome and reveal gene acquisitions by horizontal gene transfer.</title>
        <authorList>
            <person name="Misner I."/>
            <person name="Blouin N."/>
            <person name="Leonard G."/>
            <person name="Richards T.A."/>
            <person name="Lane C.E."/>
        </authorList>
    </citation>
    <scope>NUCLEOTIDE SEQUENCE</scope>
    <source>
        <strain evidence="2">ATCC 34112</strain>
    </source>
</reference>
<dbReference type="AlphaFoldDB" id="A0A0A7CML1"/>
<proteinExistence type="predicted"/>
<evidence type="ECO:0000256" key="1">
    <source>
        <dbReference type="SAM" id="SignalP"/>
    </source>
</evidence>
<organism evidence="2">
    <name type="scientific">Thraustotheca clavata</name>
    <dbReference type="NCBI Taxonomy" id="74557"/>
    <lineage>
        <taxon>Eukaryota</taxon>
        <taxon>Sar</taxon>
        <taxon>Stramenopiles</taxon>
        <taxon>Oomycota</taxon>
        <taxon>Saprolegniomycetes</taxon>
        <taxon>Saprolegniales</taxon>
        <taxon>Achlyaceae</taxon>
        <taxon>Thraustotheca</taxon>
    </lineage>
</organism>
<protein>
    <submittedName>
        <fullName evidence="2">Secreted protein</fullName>
    </submittedName>
</protein>
<feature type="signal peptide" evidence="1">
    <location>
        <begin position="1"/>
        <end position="21"/>
    </location>
</feature>
<name>A0A0A7CML1_9STRA</name>
<feature type="chain" id="PRO_5002026737" evidence="1">
    <location>
        <begin position="22"/>
        <end position="432"/>
    </location>
</feature>